<organism evidence="2 3">
    <name type="scientific">Mesocestoides corti</name>
    <name type="common">Flatworm</name>
    <dbReference type="NCBI Taxonomy" id="53468"/>
    <lineage>
        <taxon>Eukaryota</taxon>
        <taxon>Metazoa</taxon>
        <taxon>Spiralia</taxon>
        <taxon>Lophotrochozoa</taxon>
        <taxon>Platyhelminthes</taxon>
        <taxon>Cestoda</taxon>
        <taxon>Eucestoda</taxon>
        <taxon>Cyclophyllidea</taxon>
        <taxon>Mesocestoididae</taxon>
        <taxon>Mesocestoides</taxon>
    </lineage>
</organism>
<dbReference type="WBParaSite" id="MCU_010893-RA">
    <property type="protein sequence ID" value="MCU_010893-RA"/>
    <property type="gene ID" value="MCU_010893"/>
</dbReference>
<feature type="signal peptide" evidence="1">
    <location>
        <begin position="1"/>
        <end position="21"/>
    </location>
</feature>
<name>A0A0R3UQ77_MESCO</name>
<dbReference type="Proteomes" id="UP000267029">
    <property type="component" value="Unassembled WGS sequence"/>
</dbReference>
<protein>
    <submittedName>
        <fullName evidence="4">Neuropeptide F</fullName>
    </submittedName>
</protein>
<sequence length="84" mass="9201">MQFAVLSAFATTLLLAGAVAATSSVGIRDEVLETADREQICADLLHYINLLSRQYAKDSSDSLGVFPGASPPRYRRRFTRPIGR</sequence>
<evidence type="ECO:0000313" key="4">
    <source>
        <dbReference type="WBParaSite" id="MCU_010893-RA"/>
    </source>
</evidence>
<evidence type="ECO:0000313" key="3">
    <source>
        <dbReference type="Proteomes" id="UP000267029"/>
    </source>
</evidence>
<keyword evidence="3" id="KW-1185">Reference proteome</keyword>
<feature type="chain" id="PRO_5043132314" evidence="1">
    <location>
        <begin position="22"/>
        <end position="84"/>
    </location>
</feature>
<keyword evidence="1" id="KW-0732">Signal</keyword>
<gene>
    <name evidence="2" type="ORF">MCOS_LOCUS10027</name>
</gene>
<reference evidence="2 3" key="1">
    <citation type="submission" date="2018-10" db="EMBL/GenBank/DDBJ databases">
        <authorList>
            <consortium name="Pathogen Informatics"/>
        </authorList>
    </citation>
    <scope>NUCLEOTIDE SEQUENCE [LARGE SCALE GENOMIC DNA]</scope>
</reference>
<dbReference type="EMBL" id="UXSR01005946">
    <property type="protein sequence ID" value="VDD84024.1"/>
    <property type="molecule type" value="Genomic_DNA"/>
</dbReference>
<dbReference type="AlphaFoldDB" id="A0A0R3UQ77"/>
<evidence type="ECO:0000256" key="1">
    <source>
        <dbReference type="SAM" id="SignalP"/>
    </source>
</evidence>
<proteinExistence type="predicted"/>
<reference evidence="4" key="2">
    <citation type="submission" date="2019-11" db="UniProtKB">
        <authorList>
            <consortium name="WormBaseParasite"/>
        </authorList>
    </citation>
    <scope>IDENTIFICATION</scope>
</reference>
<evidence type="ECO:0000313" key="2">
    <source>
        <dbReference type="EMBL" id="VDD84024.1"/>
    </source>
</evidence>
<accession>A0A0R3UQ77</accession>